<keyword evidence="1" id="KW-0812">Transmembrane</keyword>
<organism evidence="2 3">
    <name type="scientific">Thalassoglobus polymorphus</name>
    <dbReference type="NCBI Taxonomy" id="2527994"/>
    <lineage>
        <taxon>Bacteria</taxon>
        <taxon>Pseudomonadati</taxon>
        <taxon>Planctomycetota</taxon>
        <taxon>Planctomycetia</taxon>
        <taxon>Planctomycetales</taxon>
        <taxon>Planctomycetaceae</taxon>
        <taxon>Thalassoglobus</taxon>
    </lineage>
</organism>
<keyword evidence="3" id="KW-1185">Reference proteome</keyword>
<evidence type="ECO:0000313" key="2">
    <source>
        <dbReference type="EMBL" id="QDT34498.1"/>
    </source>
</evidence>
<dbReference type="Proteomes" id="UP000315724">
    <property type="component" value="Chromosome"/>
</dbReference>
<sequence length="119" mass="12622">MNSTTSGKWSGEPKNWPLPRLIAFSSMMLTISCLLLFVVTGIVVNYAAPDLGDQSMLMPFLGAVLLGGSTMALLGLVAGLVDLIKSRDQRGVSVVSVVVNGTAFLFVVSIVTIGFVRQF</sequence>
<accession>A0A517QS98</accession>
<dbReference type="KEGG" id="tpol:Mal48_37590"/>
<dbReference type="EMBL" id="CP036267">
    <property type="protein sequence ID" value="QDT34498.1"/>
    <property type="molecule type" value="Genomic_DNA"/>
</dbReference>
<name>A0A517QS98_9PLAN</name>
<dbReference type="AlphaFoldDB" id="A0A517QS98"/>
<feature type="transmembrane region" description="Helical" evidence="1">
    <location>
        <begin position="60"/>
        <end position="81"/>
    </location>
</feature>
<feature type="transmembrane region" description="Helical" evidence="1">
    <location>
        <begin position="93"/>
        <end position="116"/>
    </location>
</feature>
<evidence type="ECO:0000313" key="3">
    <source>
        <dbReference type="Proteomes" id="UP000315724"/>
    </source>
</evidence>
<protein>
    <submittedName>
        <fullName evidence="2">Uncharacterized protein</fullName>
    </submittedName>
</protein>
<gene>
    <name evidence="2" type="ORF">Mal48_37590</name>
</gene>
<dbReference type="RefSeq" id="WP_145202526.1">
    <property type="nucleotide sequence ID" value="NZ_CP036267.1"/>
</dbReference>
<keyword evidence="1" id="KW-1133">Transmembrane helix</keyword>
<feature type="transmembrane region" description="Helical" evidence="1">
    <location>
        <begin position="21"/>
        <end position="48"/>
    </location>
</feature>
<proteinExistence type="predicted"/>
<reference evidence="2 3" key="1">
    <citation type="submission" date="2019-02" db="EMBL/GenBank/DDBJ databases">
        <title>Deep-cultivation of Planctomycetes and their phenomic and genomic characterization uncovers novel biology.</title>
        <authorList>
            <person name="Wiegand S."/>
            <person name="Jogler M."/>
            <person name="Boedeker C."/>
            <person name="Pinto D."/>
            <person name="Vollmers J."/>
            <person name="Rivas-Marin E."/>
            <person name="Kohn T."/>
            <person name="Peeters S.H."/>
            <person name="Heuer A."/>
            <person name="Rast P."/>
            <person name="Oberbeckmann S."/>
            <person name="Bunk B."/>
            <person name="Jeske O."/>
            <person name="Meyerdierks A."/>
            <person name="Storesund J.E."/>
            <person name="Kallscheuer N."/>
            <person name="Luecker S."/>
            <person name="Lage O.M."/>
            <person name="Pohl T."/>
            <person name="Merkel B.J."/>
            <person name="Hornburger P."/>
            <person name="Mueller R.-W."/>
            <person name="Bruemmer F."/>
            <person name="Labrenz M."/>
            <person name="Spormann A.M."/>
            <person name="Op den Camp H."/>
            <person name="Overmann J."/>
            <person name="Amann R."/>
            <person name="Jetten M.S.M."/>
            <person name="Mascher T."/>
            <person name="Medema M.H."/>
            <person name="Devos D.P."/>
            <person name="Kaster A.-K."/>
            <person name="Ovreas L."/>
            <person name="Rohde M."/>
            <person name="Galperin M.Y."/>
            <person name="Jogler C."/>
        </authorList>
    </citation>
    <scope>NUCLEOTIDE SEQUENCE [LARGE SCALE GENOMIC DNA]</scope>
    <source>
        <strain evidence="2 3">Mal48</strain>
    </source>
</reference>
<keyword evidence="1" id="KW-0472">Membrane</keyword>
<evidence type="ECO:0000256" key="1">
    <source>
        <dbReference type="SAM" id="Phobius"/>
    </source>
</evidence>